<evidence type="ECO:0000259" key="5">
    <source>
        <dbReference type="PROSITE" id="PS51900"/>
    </source>
</evidence>
<keyword evidence="6" id="KW-1185">Reference proteome</keyword>
<dbReference type="Gene3D" id="1.10.443.10">
    <property type="entry name" value="Intergrase catalytic core"/>
    <property type="match status" value="1"/>
</dbReference>
<dbReference type="OrthoDB" id="10064229at2759"/>
<dbReference type="InterPro" id="IPR010998">
    <property type="entry name" value="Integrase_recombinase_N"/>
</dbReference>
<dbReference type="Pfam" id="PF02899">
    <property type="entry name" value="Phage_int_SAM_1"/>
    <property type="match status" value="1"/>
</dbReference>
<evidence type="ECO:0000313" key="7">
    <source>
        <dbReference type="RefSeq" id="XP_022307037.1"/>
    </source>
</evidence>
<dbReference type="PANTHER" id="PTHR35617">
    <property type="entry name" value="PHAGE_INTEGRASE DOMAIN-CONTAINING PROTEIN"/>
    <property type="match status" value="1"/>
</dbReference>
<feature type="domain" description="Core-binding (CB)" evidence="5">
    <location>
        <begin position="63"/>
        <end position="138"/>
    </location>
</feature>
<dbReference type="RefSeq" id="XP_022307037.1">
    <property type="nucleotide sequence ID" value="XM_022451329.1"/>
</dbReference>
<dbReference type="KEGG" id="cvn:111113221"/>
<dbReference type="InterPro" id="IPR004107">
    <property type="entry name" value="Integrase_SAM-like_N"/>
</dbReference>
<keyword evidence="2" id="KW-0238">DNA-binding</keyword>
<dbReference type="InterPro" id="IPR011010">
    <property type="entry name" value="DNA_brk_join_enz"/>
</dbReference>
<name>A0A8B8BUJ6_CRAVI</name>
<dbReference type="Proteomes" id="UP000694844">
    <property type="component" value="Chromosome 9"/>
</dbReference>
<dbReference type="Gene3D" id="1.10.150.130">
    <property type="match status" value="1"/>
</dbReference>
<keyword evidence="1" id="KW-0229">DNA integration</keyword>
<accession>A0A8B8BUJ6</accession>
<dbReference type="PROSITE" id="PS51898">
    <property type="entry name" value="TYR_RECOMBINASE"/>
    <property type="match status" value="1"/>
</dbReference>
<evidence type="ECO:0000259" key="4">
    <source>
        <dbReference type="PROSITE" id="PS51898"/>
    </source>
</evidence>
<reference evidence="7" key="1">
    <citation type="submission" date="2025-08" db="UniProtKB">
        <authorList>
            <consortium name="RefSeq"/>
        </authorList>
    </citation>
    <scope>IDENTIFICATION</scope>
    <source>
        <tissue evidence="7">Whole sample</tissue>
    </source>
</reference>
<dbReference type="GO" id="GO:0006310">
    <property type="term" value="P:DNA recombination"/>
    <property type="evidence" value="ECO:0007669"/>
    <property type="project" value="UniProtKB-KW"/>
</dbReference>
<dbReference type="PROSITE" id="PS51900">
    <property type="entry name" value="CB"/>
    <property type="match status" value="1"/>
</dbReference>
<dbReference type="Pfam" id="PF00589">
    <property type="entry name" value="Phage_integrase"/>
    <property type="match status" value="1"/>
</dbReference>
<dbReference type="PANTHER" id="PTHR35617:SF3">
    <property type="entry name" value="CORE-BINDING (CB) DOMAIN-CONTAINING PROTEIN"/>
    <property type="match status" value="1"/>
</dbReference>
<sequence>MANTTLVPAASSHDMREQLSPAGHSSFIDTAREPPETTPAEKNETWSVSCFGKTFKNRGLSEETQAILLSSWRDSTTKQYRSYLKKWVSFCDKRKINFFEANVTNVLSFLTELYQCGLGYSCLNTARSALSSFLLFDNDLNIGTHPLVRRFLKGVFILRPALPRYNVTWDVNIVLDYLKSLSPLASLSLLQLSQKLLMLLAILSGQRGQTLHLIDIRNIHILETSVKIVNGDLLKTSNPRSHLGELNFSNYEIDTDLCIVRTISYYLQRTEQLRGSHTRLFITTQRPYKPVSRDTIGRWLKTIMQKSGIDVTIFKPHSTRAASTSAARGLKIPVDTILRTVGWSKDSVFRKYYSKPISMNATMSEKLLEKFK</sequence>
<gene>
    <name evidence="7" type="primary">LOC111113221</name>
</gene>
<dbReference type="InterPro" id="IPR044068">
    <property type="entry name" value="CB"/>
</dbReference>
<evidence type="ECO:0000256" key="3">
    <source>
        <dbReference type="ARBA" id="ARBA00023172"/>
    </source>
</evidence>
<evidence type="ECO:0000313" key="6">
    <source>
        <dbReference type="Proteomes" id="UP000694844"/>
    </source>
</evidence>
<dbReference type="GO" id="GO:0003677">
    <property type="term" value="F:DNA binding"/>
    <property type="evidence" value="ECO:0007669"/>
    <property type="project" value="UniProtKB-KW"/>
</dbReference>
<dbReference type="InterPro" id="IPR013762">
    <property type="entry name" value="Integrase-like_cat_sf"/>
</dbReference>
<proteinExistence type="predicted"/>
<dbReference type="GO" id="GO:0015074">
    <property type="term" value="P:DNA integration"/>
    <property type="evidence" value="ECO:0007669"/>
    <property type="project" value="UniProtKB-KW"/>
</dbReference>
<feature type="domain" description="Tyr recombinase" evidence="4">
    <location>
        <begin position="161"/>
        <end position="368"/>
    </location>
</feature>
<dbReference type="InterPro" id="IPR002104">
    <property type="entry name" value="Integrase_catalytic"/>
</dbReference>
<dbReference type="AlphaFoldDB" id="A0A8B8BUJ6"/>
<evidence type="ECO:0000256" key="2">
    <source>
        <dbReference type="ARBA" id="ARBA00023125"/>
    </source>
</evidence>
<organism evidence="6 7">
    <name type="scientific">Crassostrea virginica</name>
    <name type="common">Eastern oyster</name>
    <dbReference type="NCBI Taxonomy" id="6565"/>
    <lineage>
        <taxon>Eukaryota</taxon>
        <taxon>Metazoa</taxon>
        <taxon>Spiralia</taxon>
        <taxon>Lophotrochozoa</taxon>
        <taxon>Mollusca</taxon>
        <taxon>Bivalvia</taxon>
        <taxon>Autobranchia</taxon>
        <taxon>Pteriomorphia</taxon>
        <taxon>Ostreida</taxon>
        <taxon>Ostreoidea</taxon>
        <taxon>Ostreidae</taxon>
        <taxon>Crassostrea</taxon>
    </lineage>
</organism>
<evidence type="ECO:0000256" key="1">
    <source>
        <dbReference type="ARBA" id="ARBA00022908"/>
    </source>
</evidence>
<dbReference type="GeneID" id="111113221"/>
<dbReference type="SUPFAM" id="SSF56349">
    <property type="entry name" value="DNA breaking-rejoining enzymes"/>
    <property type="match status" value="1"/>
</dbReference>
<keyword evidence="3" id="KW-0233">DNA recombination</keyword>
<protein>
    <submittedName>
        <fullName evidence="7">Uncharacterized protein LOC111113221 isoform X1</fullName>
    </submittedName>
</protein>